<dbReference type="EMBL" id="CAJVQC010017572">
    <property type="protein sequence ID" value="CAG8685709.1"/>
    <property type="molecule type" value="Genomic_DNA"/>
</dbReference>
<reference evidence="1" key="1">
    <citation type="submission" date="2021-06" db="EMBL/GenBank/DDBJ databases">
        <authorList>
            <person name="Kallberg Y."/>
            <person name="Tangrot J."/>
            <person name="Rosling A."/>
        </authorList>
    </citation>
    <scope>NUCLEOTIDE SEQUENCE</scope>
    <source>
        <strain evidence="1">MA461A</strain>
    </source>
</reference>
<keyword evidence="2" id="KW-1185">Reference proteome</keyword>
<gene>
    <name evidence="1" type="ORF">RPERSI_LOCUS9333</name>
</gene>
<accession>A0ACA9P218</accession>
<organism evidence="1 2">
    <name type="scientific">Racocetra persica</name>
    <dbReference type="NCBI Taxonomy" id="160502"/>
    <lineage>
        <taxon>Eukaryota</taxon>
        <taxon>Fungi</taxon>
        <taxon>Fungi incertae sedis</taxon>
        <taxon>Mucoromycota</taxon>
        <taxon>Glomeromycotina</taxon>
        <taxon>Glomeromycetes</taxon>
        <taxon>Diversisporales</taxon>
        <taxon>Gigasporaceae</taxon>
        <taxon>Racocetra</taxon>
    </lineage>
</organism>
<evidence type="ECO:0000313" key="1">
    <source>
        <dbReference type="EMBL" id="CAG8685709.1"/>
    </source>
</evidence>
<dbReference type="Proteomes" id="UP000789920">
    <property type="component" value="Unassembled WGS sequence"/>
</dbReference>
<sequence length="357" mass="40141">VTLIAPGNYTAKSISYRSIPQIILDNDPLGLDDKFSEFTKSAFDENYVRTYSIARKVAVQHYVPIYNLYEKIAKEINVDLFFCDYLMNHPCFDLAWKLGKPAVGSSTDHSYLPQPPYTADLIFGFGCHANMENEPFYNRFGCAIIVPLIKAWKIKDHIKDINAQRALVGVDPYWDERGRVLSLLMLANTFFGYEIPRADTPLRQEIGPVLPDVFPGLTPEYESFLATHPRTLFFALGTNVIISPQNVITLLKSFLELIKQDVIDGVVWSTGKTDVSDSFQLANSSSLIFDTLNNEHPHIHISKFSPQFAILSHENTKVFLSHGGAASNYEAMYTATPILVLPIMGDQPRNAEKLELA</sequence>
<evidence type="ECO:0000313" key="2">
    <source>
        <dbReference type="Proteomes" id="UP000789920"/>
    </source>
</evidence>
<comment type="caution">
    <text evidence="1">The sequence shown here is derived from an EMBL/GenBank/DDBJ whole genome shotgun (WGS) entry which is preliminary data.</text>
</comment>
<feature type="non-terminal residue" evidence="1">
    <location>
        <position position="1"/>
    </location>
</feature>
<name>A0ACA9P218_9GLOM</name>
<feature type="non-terminal residue" evidence="1">
    <location>
        <position position="357"/>
    </location>
</feature>
<protein>
    <submittedName>
        <fullName evidence="1">2900_t:CDS:1</fullName>
    </submittedName>
</protein>
<proteinExistence type="predicted"/>